<dbReference type="AlphaFoldDB" id="A0A815D9Z7"/>
<reference evidence="1" key="1">
    <citation type="submission" date="2021-02" db="EMBL/GenBank/DDBJ databases">
        <authorList>
            <person name="Nowell W R."/>
        </authorList>
    </citation>
    <scope>NUCLEOTIDE SEQUENCE</scope>
</reference>
<dbReference type="PANTHER" id="PTHR33053:SF9">
    <property type="entry name" value="AGAP000105-PA"/>
    <property type="match status" value="1"/>
</dbReference>
<dbReference type="OrthoDB" id="10045924at2759"/>
<dbReference type="Proteomes" id="UP000663829">
    <property type="component" value="Unassembled WGS sequence"/>
</dbReference>
<evidence type="ECO:0000313" key="3">
    <source>
        <dbReference type="Proteomes" id="UP000663829"/>
    </source>
</evidence>
<organism evidence="1 3">
    <name type="scientific">Didymodactylos carnosus</name>
    <dbReference type="NCBI Taxonomy" id="1234261"/>
    <lineage>
        <taxon>Eukaryota</taxon>
        <taxon>Metazoa</taxon>
        <taxon>Spiralia</taxon>
        <taxon>Gnathifera</taxon>
        <taxon>Rotifera</taxon>
        <taxon>Eurotatoria</taxon>
        <taxon>Bdelloidea</taxon>
        <taxon>Philodinida</taxon>
        <taxon>Philodinidae</taxon>
        <taxon>Didymodactylos</taxon>
    </lineage>
</organism>
<evidence type="ECO:0000313" key="2">
    <source>
        <dbReference type="EMBL" id="CAF4105591.1"/>
    </source>
</evidence>
<protein>
    <recommendedName>
        <fullName evidence="4">Transposase</fullName>
    </recommendedName>
</protein>
<comment type="caution">
    <text evidence="1">The sequence shown here is derived from an EMBL/GenBank/DDBJ whole genome shotgun (WGS) entry which is preliminary data.</text>
</comment>
<evidence type="ECO:0000313" key="1">
    <source>
        <dbReference type="EMBL" id="CAF1294231.1"/>
    </source>
</evidence>
<sequence length="251" mass="29378">MYEDIVVKQNNYRLNYKLKIYGITGDCPALKLILNFIGHGGYCCCWFCYLKGEHIGNKRQYYHQQQLVMRGTKQYSEESVKAEQKQTNIYGHLGKSILENLLDVPLPQAIIIDYLHVTLLGLAKTIILSIYHQLIPIQRTQLDEQLKQQQFPHFFNRKMRAVSNFAYVKATELRNMLFYGILPNLEPFLSNQQLSHLSLFICAIRLLHSQPTFGKATSQIADQLFNQFYRDHNLYYTGLQNFVLHLHAHYS</sequence>
<gene>
    <name evidence="1" type="ORF">GPM918_LOCUS28194</name>
    <name evidence="2" type="ORF">SRO942_LOCUS28666</name>
</gene>
<keyword evidence="3" id="KW-1185">Reference proteome</keyword>
<proteinExistence type="predicted"/>
<dbReference type="EMBL" id="CAJOBC010034211">
    <property type="protein sequence ID" value="CAF4105591.1"/>
    <property type="molecule type" value="Genomic_DNA"/>
</dbReference>
<accession>A0A815D9Z7</accession>
<evidence type="ECO:0008006" key="4">
    <source>
        <dbReference type="Google" id="ProtNLM"/>
    </source>
</evidence>
<dbReference type="PANTHER" id="PTHR33053">
    <property type="entry name" value="PROTEIN, PUTATIVE-RELATED"/>
    <property type="match status" value="1"/>
</dbReference>
<name>A0A815D9Z7_9BILA</name>
<dbReference type="Proteomes" id="UP000681722">
    <property type="component" value="Unassembled WGS sequence"/>
</dbReference>
<dbReference type="EMBL" id="CAJNOQ010012191">
    <property type="protein sequence ID" value="CAF1294231.1"/>
    <property type="molecule type" value="Genomic_DNA"/>
</dbReference>